<keyword evidence="3" id="KW-0862">Zinc</keyword>
<dbReference type="Pfam" id="PF24756">
    <property type="entry name" value="THD_CWZF3-5-7"/>
    <property type="match status" value="1"/>
</dbReference>
<evidence type="ECO:0000313" key="6">
    <source>
        <dbReference type="EMBL" id="KAK7264610.1"/>
    </source>
</evidence>
<feature type="compositionally biased region" description="Basic and acidic residues" evidence="4">
    <location>
        <begin position="923"/>
        <end position="933"/>
    </location>
</feature>
<reference evidence="6 7" key="1">
    <citation type="submission" date="2024-01" db="EMBL/GenBank/DDBJ databases">
        <title>The genomes of 5 underutilized Papilionoideae crops provide insights into root nodulation and disease resistance.</title>
        <authorList>
            <person name="Yuan L."/>
        </authorList>
    </citation>
    <scope>NUCLEOTIDE SEQUENCE [LARGE SCALE GENOMIC DNA]</scope>
    <source>
        <strain evidence="6">LY-2023</strain>
        <tissue evidence="6">Leaf</tissue>
    </source>
</reference>
<accession>A0AAN9I5P7</accession>
<keyword evidence="1" id="KW-0479">Metal-binding</keyword>
<feature type="compositionally biased region" description="Basic and acidic residues" evidence="4">
    <location>
        <begin position="464"/>
        <end position="474"/>
    </location>
</feature>
<feature type="compositionally biased region" description="Polar residues" evidence="4">
    <location>
        <begin position="906"/>
        <end position="916"/>
    </location>
</feature>
<dbReference type="InterPro" id="IPR011124">
    <property type="entry name" value="Znf_CW"/>
</dbReference>
<feature type="compositionally biased region" description="Basic and acidic residues" evidence="4">
    <location>
        <begin position="721"/>
        <end position="731"/>
    </location>
</feature>
<evidence type="ECO:0000256" key="1">
    <source>
        <dbReference type="ARBA" id="ARBA00022723"/>
    </source>
</evidence>
<feature type="compositionally biased region" description="Basic and acidic residues" evidence="4">
    <location>
        <begin position="531"/>
        <end position="551"/>
    </location>
</feature>
<dbReference type="Gene3D" id="3.30.40.100">
    <property type="match status" value="1"/>
</dbReference>
<feature type="region of interest" description="Disordered" evidence="4">
    <location>
        <begin position="1041"/>
        <end position="1075"/>
    </location>
</feature>
<sequence>MQGDTEYEEGEAFFYNDDDDNIDLDSLSYIDERIQHVLGHFRKDFEGGIFAERLGAKFGDYGSFLPTCERSPPFRSLPKTPQKHYSSPKSPSNLHKAAAFHISKAPSSMPPSMSLGTASHTVRPFHNLKVPSADDSAKKNTGFSSNKVMEKCTLRDDCANKPKNLTDQRTLKLRIKVKSDILAKKKELYSGLGLDVSPSSSMGNSHEESEGMPPVSEEIPEMSPTSIVQVMTSFTIPGGVIISPLHDSLLYLIRKEKLIGDNRRTSSVSGHLEHFSRFTDESDSFVGHGNVLKKRKVTMVDQSEKQQMNGNCSENDMALHMKKRLGNKTPDRKDFLSNDLKCTPLSSSICDAGETAEVTGKAFEVSKEVNKDGVECRMVSIEAVKEDSLESISGQDFDKIEKQNTGNRFMEKVLENKPEISQNCDFTVPKNNSKNNVFAVSKKITHDTMKCKVDQDTQSCQTDQKGKVKPESKSKSMGPGKVMTVAEKDSIRTSDDAMVNDKKSSSVGVISRKSKMHKIKSLEDNKVVDHDRDSMKGKKSEWKVDGADPTKRRPPLNKATINASLDNVEKKSAYRVKIKEQPSRKKEGNQLAESHVKDAPSAFPVTETKPTSEIVPPSTAAAPQLIEEDWVCCDSCQKWRLLPMGLKPEQLPEKWLCSMLYWLPGLNRCNISEEQTTKALYALYQMPIPEGQNNTQSHATGPGTGVNSADALQLGLNHKKSSSDKMFDQGKKHGIKRKTKSGIKNDMHQLSNIENNNVHESVKNRSLVDMNEQPAESKHMKKSSSKHLSRLNNLREEKNMHKDKEKQISEGERNRVKLKCKMEANEYRSGTPKKSKTEDVCYADKQLNPDIEFGKVGLNSRNGLPNKTCRKNIRNYDDYCLSDDLQDKLVVPVKKGDRARFLSNGSLDAMNSSENGLSKKRKLSDWPDSEKHSNTLSLDGDMQCGEQGLRGFNKEKKCIVLNTGMKSVTEGDGKLSRESGMKQVPLPDSRDQMAVGTEVKNVNNKAQQPRKHRKNVASYQSLVCFDPLGKDLGSGQLSLAATSSSSKVSGSHKARTNLEDVRGSPVESVTSSPLKTSNLDKRILVAGDKSEKCDARKSGLSSMSSRKSLHYREGKSSVKLKEERMSHDLHPAQHGRCGNASHYEEKINKSNQENAISWQKSGKVTSLRVKEKDKSSGSEVIRDKKVSASDSGFSKNGGFYESGVDHNHVASGNETRNDVQNSFPKSKRKIDHLDKKNSSRHWSNETGKQTELKEKDFGNPVLKVDAPSSTNRKITPLQNPTQTLEEENKYNPVRTGSRDEKAKVLSSSEGEARRETIYVGSSAEPETQKGDVSNEHSVQASGNGDVAKSVRNSADLSCKVGINHNSGSSVPDGRLSELSLVASNSSQTAFGILEEATKLKDSADHYQNSGFDFESNETYFKAALKFLHGASLIEICHGENSKHGELSQMQIYATTAKLFESCAHKYEKCQEMAAAALAYKCMEVVYMRLVYSKNSSIDRDLHELQSTLQMVSQGESPSSSASDIDNLNNLVAVDKATLTRGANFHVANNQVISAQQRPNLVSILDFAQNMDFAMEASKKCRSTFMAANSNMEEARHRDCIASIRKVVHFSFQDVDQFVRLVLNATKEITRAGLGGVRD</sequence>
<feature type="region of interest" description="Disordered" evidence="4">
    <location>
        <begin position="72"/>
        <end position="92"/>
    </location>
</feature>
<feature type="compositionally biased region" description="Basic and acidic residues" evidence="4">
    <location>
        <begin position="1168"/>
        <end position="1187"/>
    </location>
</feature>
<evidence type="ECO:0000256" key="2">
    <source>
        <dbReference type="ARBA" id="ARBA00022771"/>
    </source>
</evidence>
<dbReference type="EMBL" id="JAYKXN010000008">
    <property type="protein sequence ID" value="KAK7264610.1"/>
    <property type="molecule type" value="Genomic_DNA"/>
</dbReference>
<dbReference type="InterPro" id="IPR055300">
    <property type="entry name" value="CWZF3/5/7"/>
</dbReference>
<organism evidence="6 7">
    <name type="scientific">Clitoria ternatea</name>
    <name type="common">Butterfly pea</name>
    <dbReference type="NCBI Taxonomy" id="43366"/>
    <lineage>
        <taxon>Eukaryota</taxon>
        <taxon>Viridiplantae</taxon>
        <taxon>Streptophyta</taxon>
        <taxon>Embryophyta</taxon>
        <taxon>Tracheophyta</taxon>
        <taxon>Spermatophyta</taxon>
        <taxon>Magnoliopsida</taxon>
        <taxon>eudicotyledons</taxon>
        <taxon>Gunneridae</taxon>
        <taxon>Pentapetalae</taxon>
        <taxon>rosids</taxon>
        <taxon>fabids</taxon>
        <taxon>Fabales</taxon>
        <taxon>Fabaceae</taxon>
        <taxon>Papilionoideae</taxon>
        <taxon>50 kb inversion clade</taxon>
        <taxon>NPAAA clade</taxon>
        <taxon>indigoferoid/millettioid clade</taxon>
        <taxon>Phaseoleae</taxon>
        <taxon>Clitoria</taxon>
    </lineage>
</organism>
<protein>
    <recommendedName>
        <fullName evidence="5">CW-type domain-containing protein</fullName>
    </recommendedName>
</protein>
<evidence type="ECO:0000313" key="7">
    <source>
        <dbReference type="Proteomes" id="UP001359559"/>
    </source>
</evidence>
<evidence type="ECO:0000259" key="5">
    <source>
        <dbReference type="PROSITE" id="PS51050"/>
    </source>
</evidence>
<keyword evidence="2" id="KW-0863">Zinc-finger</keyword>
<feature type="compositionally biased region" description="Basic and acidic residues" evidence="4">
    <location>
        <begin position="1110"/>
        <end position="1123"/>
    </location>
</feature>
<evidence type="ECO:0000256" key="4">
    <source>
        <dbReference type="SAM" id="MobiDB-lite"/>
    </source>
</evidence>
<feature type="region of interest" description="Disordered" evidence="4">
    <location>
        <begin position="771"/>
        <end position="811"/>
    </location>
</feature>
<feature type="compositionally biased region" description="Polar residues" evidence="4">
    <location>
        <begin position="83"/>
        <end position="92"/>
    </location>
</feature>
<feature type="domain" description="CW-type" evidence="5">
    <location>
        <begin position="624"/>
        <end position="677"/>
    </location>
</feature>
<keyword evidence="7" id="KW-1185">Reference proteome</keyword>
<feature type="compositionally biased region" description="Basic residues" evidence="4">
    <location>
        <begin position="779"/>
        <end position="789"/>
    </location>
</feature>
<dbReference type="PROSITE" id="PS51050">
    <property type="entry name" value="ZF_CW"/>
    <property type="match status" value="1"/>
</dbReference>
<feature type="compositionally biased region" description="Polar residues" evidence="4">
    <location>
        <begin position="1267"/>
        <end position="1283"/>
    </location>
</feature>
<dbReference type="PANTHER" id="PTHR46524:SF12">
    <property type="entry name" value="CW-TYPE DOMAIN-CONTAINING PROTEIN"/>
    <property type="match status" value="1"/>
</dbReference>
<comment type="caution">
    <text evidence="6">The sequence shown here is derived from an EMBL/GenBank/DDBJ whole genome shotgun (WGS) entry which is preliminary data.</text>
</comment>
<proteinExistence type="predicted"/>
<feature type="region of interest" description="Disordered" evidence="4">
    <location>
        <begin position="1167"/>
        <end position="1348"/>
    </location>
</feature>
<dbReference type="Proteomes" id="UP001359559">
    <property type="component" value="Unassembled WGS sequence"/>
</dbReference>
<feature type="region of interest" description="Disordered" evidence="4">
    <location>
        <begin position="531"/>
        <end position="557"/>
    </location>
</feature>
<feature type="region of interest" description="Disordered" evidence="4">
    <location>
        <begin position="454"/>
        <end position="480"/>
    </location>
</feature>
<dbReference type="GO" id="GO:0008270">
    <property type="term" value="F:zinc ion binding"/>
    <property type="evidence" value="ECO:0007669"/>
    <property type="project" value="UniProtKB-KW"/>
</dbReference>
<evidence type="ECO:0000256" key="3">
    <source>
        <dbReference type="ARBA" id="ARBA00022833"/>
    </source>
</evidence>
<feature type="compositionally biased region" description="Basic and acidic residues" evidence="4">
    <location>
        <begin position="580"/>
        <end position="598"/>
    </location>
</feature>
<gene>
    <name evidence="6" type="ORF">RJT34_32219</name>
</gene>
<name>A0AAN9I5P7_CLITE</name>
<feature type="region of interest" description="Disordered" evidence="4">
    <location>
        <begin position="720"/>
        <end position="740"/>
    </location>
</feature>
<feature type="compositionally biased region" description="Basic and acidic residues" evidence="4">
    <location>
        <begin position="1248"/>
        <end position="1257"/>
    </location>
</feature>
<feature type="region of interest" description="Disordered" evidence="4">
    <location>
        <begin position="197"/>
        <end position="219"/>
    </location>
</feature>
<dbReference type="InterPro" id="IPR056406">
    <property type="entry name" value="THD_CWZF3/5/7"/>
</dbReference>
<dbReference type="PANTHER" id="PTHR46524">
    <property type="entry name" value="CW-TYPE ZINC FINGER"/>
    <property type="match status" value="1"/>
</dbReference>
<feature type="region of interest" description="Disordered" evidence="4">
    <location>
        <begin position="580"/>
        <end position="616"/>
    </location>
</feature>
<dbReference type="Pfam" id="PF07496">
    <property type="entry name" value="zf-CW"/>
    <property type="match status" value="1"/>
</dbReference>
<feature type="region of interest" description="Disordered" evidence="4">
    <location>
        <begin position="1095"/>
        <end position="1123"/>
    </location>
</feature>
<feature type="compositionally biased region" description="Polar residues" evidence="4">
    <location>
        <begin position="1210"/>
        <end position="1224"/>
    </location>
</feature>
<feature type="compositionally biased region" description="Basic and acidic residues" evidence="4">
    <location>
        <begin position="793"/>
        <end position="811"/>
    </location>
</feature>
<feature type="region of interest" description="Disordered" evidence="4">
    <location>
        <begin position="906"/>
        <end position="939"/>
    </location>
</feature>